<accession>A0A7S1FIG2</accession>
<dbReference type="AlphaFoldDB" id="A0A7S1FIG2"/>
<name>A0A7S1FIG2_NOCSC</name>
<proteinExistence type="predicted"/>
<gene>
    <name evidence="1" type="ORF">NSCI0253_LOCUS44662</name>
</gene>
<organism evidence="1">
    <name type="scientific">Noctiluca scintillans</name>
    <name type="common">Sea sparkle</name>
    <name type="synonym">Red tide dinoflagellate</name>
    <dbReference type="NCBI Taxonomy" id="2966"/>
    <lineage>
        <taxon>Eukaryota</taxon>
        <taxon>Sar</taxon>
        <taxon>Alveolata</taxon>
        <taxon>Dinophyceae</taxon>
        <taxon>Noctilucales</taxon>
        <taxon>Noctilucaceae</taxon>
        <taxon>Noctiluca</taxon>
    </lineage>
</organism>
<sequence length="150" mass="16533">MAGCFGCCSNRMDCGDDAMLMKKLSEAFERLLADHASELAPLLTVEAEEPKIRYILACRSAYVAKSKSRRKVVVASWASLDQLDRWMLETFAYSETDEERLKSLFKFVGHTDHSCCASSCGVSVASLHSSSTSISSTLGTPAMTEWMQLT</sequence>
<reference evidence="1" key="1">
    <citation type="submission" date="2021-01" db="EMBL/GenBank/DDBJ databases">
        <authorList>
            <person name="Corre E."/>
            <person name="Pelletier E."/>
            <person name="Niang G."/>
            <person name="Scheremetjew M."/>
            <person name="Finn R."/>
            <person name="Kale V."/>
            <person name="Holt S."/>
            <person name="Cochrane G."/>
            <person name="Meng A."/>
            <person name="Brown T."/>
            <person name="Cohen L."/>
        </authorList>
    </citation>
    <scope>NUCLEOTIDE SEQUENCE</scope>
</reference>
<protein>
    <submittedName>
        <fullName evidence="1">Uncharacterized protein</fullName>
    </submittedName>
</protein>
<evidence type="ECO:0000313" key="1">
    <source>
        <dbReference type="EMBL" id="CAD8870305.1"/>
    </source>
</evidence>
<dbReference type="EMBL" id="HBFQ01063109">
    <property type="protein sequence ID" value="CAD8870305.1"/>
    <property type="molecule type" value="Transcribed_RNA"/>
</dbReference>